<comment type="caution">
    <text evidence="1">The sequence shown here is derived from an EMBL/GenBank/DDBJ whole genome shotgun (WGS) entry which is preliminary data.</text>
</comment>
<keyword evidence="2" id="KW-1185">Reference proteome</keyword>
<accession>A0A8J2Z7Q2</accession>
<proteinExistence type="predicted"/>
<name>A0A8J2Z7Q2_9GAMM</name>
<reference evidence="1" key="1">
    <citation type="journal article" date="2014" name="Int. J. Syst. Evol. Microbiol.">
        <title>Complete genome sequence of Corynebacterium casei LMG S-19264T (=DSM 44701T), isolated from a smear-ripened cheese.</title>
        <authorList>
            <consortium name="US DOE Joint Genome Institute (JGI-PGF)"/>
            <person name="Walter F."/>
            <person name="Albersmeier A."/>
            <person name="Kalinowski J."/>
            <person name="Ruckert C."/>
        </authorList>
    </citation>
    <scope>NUCLEOTIDE SEQUENCE</scope>
    <source>
        <strain evidence="1">CGMCC 1.15758</strain>
    </source>
</reference>
<dbReference type="RefSeq" id="WP_150468587.1">
    <property type="nucleotide sequence ID" value="NZ_BMJS01000106.1"/>
</dbReference>
<organism evidence="1 2">
    <name type="scientific">Cysteiniphilum litorale</name>
    <dbReference type="NCBI Taxonomy" id="2056700"/>
    <lineage>
        <taxon>Bacteria</taxon>
        <taxon>Pseudomonadati</taxon>
        <taxon>Pseudomonadota</taxon>
        <taxon>Gammaproteobacteria</taxon>
        <taxon>Thiotrichales</taxon>
        <taxon>Fastidiosibacteraceae</taxon>
        <taxon>Cysteiniphilum</taxon>
    </lineage>
</organism>
<dbReference type="EMBL" id="BMJS01000106">
    <property type="protein sequence ID" value="GGG09288.1"/>
    <property type="molecule type" value="Genomic_DNA"/>
</dbReference>
<dbReference type="AlphaFoldDB" id="A0A8J2Z7Q2"/>
<gene>
    <name evidence="1" type="ORF">GCM10010995_28640</name>
</gene>
<evidence type="ECO:0000313" key="1">
    <source>
        <dbReference type="EMBL" id="GGG09288.1"/>
    </source>
</evidence>
<protein>
    <submittedName>
        <fullName evidence="1">Uncharacterized protein</fullName>
    </submittedName>
</protein>
<dbReference type="Proteomes" id="UP000636949">
    <property type="component" value="Unassembled WGS sequence"/>
</dbReference>
<sequence>MTKTINETNKDNSQSKRIDQINQKLDILKKRKQQILAIENTKHRKLLVKQKILIGGYHLNELNHQPIKDKLDYLKKVKATIDGKRKSDHYAIDCLINECQ</sequence>
<evidence type="ECO:0000313" key="2">
    <source>
        <dbReference type="Proteomes" id="UP000636949"/>
    </source>
</evidence>
<reference evidence="1" key="2">
    <citation type="submission" date="2020-09" db="EMBL/GenBank/DDBJ databases">
        <authorList>
            <person name="Sun Q."/>
            <person name="Zhou Y."/>
        </authorList>
    </citation>
    <scope>NUCLEOTIDE SEQUENCE</scope>
    <source>
        <strain evidence="1">CGMCC 1.15758</strain>
    </source>
</reference>